<dbReference type="Gene3D" id="1.10.340.30">
    <property type="entry name" value="Hypothetical protein, domain 2"/>
    <property type="match status" value="1"/>
</dbReference>
<keyword evidence="1" id="KW-0479">Metal-binding</keyword>
<dbReference type="PANTHER" id="PTHR30037:SF4">
    <property type="entry name" value="DNA-3-METHYLADENINE GLYCOSYLASE I"/>
    <property type="match status" value="1"/>
</dbReference>
<gene>
    <name evidence="2" type="primary">jg26787</name>
    <name evidence="2" type="ORF">PAEG_LOCUS24074</name>
</gene>
<dbReference type="Pfam" id="PF03352">
    <property type="entry name" value="Adenine_glyco"/>
    <property type="match status" value="1"/>
</dbReference>
<keyword evidence="3" id="KW-1185">Reference proteome</keyword>
<evidence type="ECO:0000313" key="2">
    <source>
        <dbReference type="EMBL" id="CAH2262100.1"/>
    </source>
</evidence>
<sequence>MTQIPAVKPTSMQKSFYFGDKSGPENEITDFIYSKGYLPNENELPKSTVIKNVDNDVTYLLSKLSDNELVKLLNDQPKKISYDLDDIVKIALGGNSNKDRKNSVMGRDFQVEVDNYYNKRFGVTPEIENNQRAYYKLNNKQIIPKEQRNEVNFLAWKKLQDLLNYRPEQEDLTEEKKELLFDILVSQLKTLCCKSDRQSLANHLQISGNIFSNVPKEKSYLTDLKASNIQNNNEFMFLIVNDEIKSRSNDNLILVDPETLDKNSSILLLGPITTPLTDGQLRVLMDRISNELSKPEYASLLQQLSDGTLGDDSISLMKNFIFGKGTRRYIKPHRFSLEQSDHKMESEKIRCGWLTKDHLYITYHDCEWGQPQYDNILLFEILCLEGQQAGLSWITILKKRENYRKLFHNFDPYKIAEFNVDDINRLVGDSQIVRHRGKIESIVNNAKCYIKMMENGEDFSKFVWSFVDYNPIENSWISNSEIPTETEISKGLSKALKKRGFKYIGSRICYAFMQASGLVNDHLCECICRNI</sequence>
<proteinExistence type="predicted"/>
<dbReference type="SUPFAM" id="SSF48150">
    <property type="entry name" value="DNA-glycosylase"/>
    <property type="match status" value="1"/>
</dbReference>
<dbReference type="EMBL" id="CAKXAJ010026211">
    <property type="protein sequence ID" value="CAH2262100.1"/>
    <property type="molecule type" value="Genomic_DNA"/>
</dbReference>
<feature type="binding site" evidence="1">
    <location>
        <position position="364"/>
    </location>
    <ligand>
        <name>Zn(2+)</name>
        <dbReference type="ChEBI" id="CHEBI:29105"/>
    </ligand>
</feature>
<protein>
    <submittedName>
        <fullName evidence="2">Jg26787 protein</fullName>
    </submittedName>
</protein>
<feature type="binding site" evidence="1">
    <location>
        <position position="351"/>
    </location>
    <ligand>
        <name>Zn(2+)</name>
        <dbReference type="ChEBI" id="CHEBI:29105"/>
    </ligand>
</feature>
<dbReference type="InterPro" id="IPR052891">
    <property type="entry name" value="DNA-3mA_glycosylase"/>
</dbReference>
<evidence type="ECO:0000256" key="1">
    <source>
        <dbReference type="PIRSR" id="PIRSR605019-1"/>
    </source>
</evidence>
<comment type="caution">
    <text evidence="2">The sequence shown here is derived from an EMBL/GenBank/DDBJ whole genome shotgun (WGS) entry which is preliminary data.</text>
</comment>
<dbReference type="InterPro" id="IPR004597">
    <property type="entry name" value="Tag"/>
</dbReference>
<name>A0A8S4S949_9NEOP</name>
<organism evidence="2 3">
    <name type="scientific">Pararge aegeria aegeria</name>
    <dbReference type="NCBI Taxonomy" id="348720"/>
    <lineage>
        <taxon>Eukaryota</taxon>
        <taxon>Metazoa</taxon>
        <taxon>Ecdysozoa</taxon>
        <taxon>Arthropoda</taxon>
        <taxon>Hexapoda</taxon>
        <taxon>Insecta</taxon>
        <taxon>Pterygota</taxon>
        <taxon>Neoptera</taxon>
        <taxon>Endopterygota</taxon>
        <taxon>Lepidoptera</taxon>
        <taxon>Glossata</taxon>
        <taxon>Ditrysia</taxon>
        <taxon>Papilionoidea</taxon>
        <taxon>Nymphalidae</taxon>
        <taxon>Satyrinae</taxon>
        <taxon>Satyrini</taxon>
        <taxon>Parargina</taxon>
        <taxon>Pararge</taxon>
    </lineage>
</organism>
<dbReference type="GO" id="GO:0046872">
    <property type="term" value="F:metal ion binding"/>
    <property type="evidence" value="ECO:0007669"/>
    <property type="project" value="UniProtKB-KW"/>
</dbReference>
<dbReference type="GO" id="GO:0008725">
    <property type="term" value="F:DNA-3-methyladenine glycosylase activity"/>
    <property type="evidence" value="ECO:0007669"/>
    <property type="project" value="InterPro"/>
</dbReference>
<feature type="binding site" evidence="1">
    <location>
        <position position="526"/>
    </location>
    <ligand>
        <name>Zn(2+)</name>
        <dbReference type="ChEBI" id="CHEBI:29105"/>
    </ligand>
</feature>
<dbReference type="Proteomes" id="UP000838756">
    <property type="component" value="Unassembled WGS sequence"/>
</dbReference>
<dbReference type="AlphaFoldDB" id="A0A8S4S949"/>
<accession>A0A8S4S949</accession>
<dbReference type="OrthoDB" id="3941538at2759"/>
<dbReference type="NCBIfam" id="TIGR00624">
    <property type="entry name" value="tag"/>
    <property type="match status" value="1"/>
</dbReference>
<reference evidence="2" key="1">
    <citation type="submission" date="2022-03" db="EMBL/GenBank/DDBJ databases">
        <authorList>
            <person name="Lindestad O."/>
        </authorList>
    </citation>
    <scope>NUCLEOTIDE SEQUENCE</scope>
</reference>
<dbReference type="InterPro" id="IPR011257">
    <property type="entry name" value="DNA_glycosylase"/>
</dbReference>
<dbReference type="PANTHER" id="PTHR30037">
    <property type="entry name" value="DNA-3-METHYLADENINE GLYCOSYLASE 1"/>
    <property type="match status" value="1"/>
</dbReference>
<evidence type="ECO:0000313" key="3">
    <source>
        <dbReference type="Proteomes" id="UP000838756"/>
    </source>
</evidence>
<dbReference type="InterPro" id="IPR005019">
    <property type="entry name" value="Adenine_glyco"/>
</dbReference>
<keyword evidence="1" id="KW-0862">Zinc</keyword>
<feature type="binding site" evidence="1">
    <location>
        <position position="522"/>
    </location>
    <ligand>
        <name>Zn(2+)</name>
        <dbReference type="ChEBI" id="CHEBI:29105"/>
    </ligand>
</feature>
<dbReference type="GO" id="GO:0006284">
    <property type="term" value="P:base-excision repair"/>
    <property type="evidence" value="ECO:0007669"/>
    <property type="project" value="InterPro"/>
</dbReference>